<keyword evidence="3" id="KW-0408">Iron</keyword>
<comment type="cofactor">
    <cofactor evidence="1">
        <name>Fe(2+)</name>
        <dbReference type="ChEBI" id="CHEBI:29033"/>
    </cofactor>
</comment>
<comment type="caution">
    <text evidence="5">The sequence shown here is derived from an EMBL/GenBank/DDBJ whole genome shotgun (WGS) entry which is preliminary data.</text>
</comment>
<sequence length="400" mass="44530">MVANTSSVFNSLFPNAKDLEGFLSGKYQAEHQRFIASEASLSALNAVLDIATLDELLANAQMPASSIDMARADRRMKRAEFCYDNGTIDLRAVIREYRAGATLILSQLHEADTKLADLCRQFEAVFNCHVQTNIYLTPPGYQGFRPHFDAHDVFVMQVSGSKAWKLYDHPVKLAYRGERFNSNVHKPGELTEEFTMDAGETIYIPKGVMHDASNNGDEPSLHITLGLITKNWADLVIEAVSEVAVKHPEFRQALPPHFATEGFDDTEAKAHFKTLIDIIAKEANLEHALDYFAGDFIQRQKPDIRGGLLDAVFAPDKVKPSQHYKLRDNYLAQYFEDGDRLTLVSPGGHMHFELSASAALDEVLRSEQFVASDLPGLAEEEQYALVAKLAAASVIQLVEE</sequence>
<evidence type="ECO:0000313" key="6">
    <source>
        <dbReference type="Proteomes" id="UP000267187"/>
    </source>
</evidence>
<protein>
    <submittedName>
        <fullName evidence="5">Cupin superfamily protein</fullName>
    </submittedName>
</protein>
<evidence type="ECO:0000313" key="5">
    <source>
        <dbReference type="EMBL" id="RMA82739.1"/>
    </source>
</evidence>
<evidence type="ECO:0000256" key="2">
    <source>
        <dbReference type="ARBA" id="ARBA00022723"/>
    </source>
</evidence>
<gene>
    <name evidence="5" type="ORF">DFR27_0697</name>
</gene>
<dbReference type="PROSITE" id="PS51184">
    <property type="entry name" value="JMJC"/>
    <property type="match status" value="1"/>
</dbReference>
<dbReference type="GO" id="GO:0046872">
    <property type="term" value="F:metal ion binding"/>
    <property type="evidence" value="ECO:0007669"/>
    <property type="project" value="UniProtKB-KW"/>
</dbReference>
<organism evidence="5 6">
    <name type="scientific">Umboniibacter marinipuniceus</name>
    <dbReference type="NCBI Taxonomy" id="569599"/>
    <lineage>
        <taxon>Bacteria</taxon>
        <taxon>Pseudomonadati</taxon>
        <taxon>Pseudomonadota</taxon>
        <taxon>Gammaproteobacteria</taxon>
        <taxon>Cellvibrionales</taxon>
        <taxon>Cellvibrionaceae</taxon>
        <taxon>Umboniibacter</taxon>
    </lineage>
</organism>
<name>A0A3M0AGQ0_9GAMM</name>
<keyword evidence="2" id="KW-0479">Metal-binding</keyword>
<evidence type="ECO:0000259" key="4">
    <source>
        <dbReference type="PROSITE" id="PS51184"/>
    </source>
</evidence>
<proteinExistence type="predicted"/>
<evidence type="ECO:0000256" key="3">
    <source>
        <dbReference type="ARBA" id="ARBA00023004"/>
    </source>
</evidence>
<dbReference type="Gene3D" id="2.60.120.650">
    <property type="entry name" value="Cupin"/>
    <property type="match status" value="1"/>
</dbReference>
<dbReference type="GO" id="GO:0051864">
    <property type="term" value="F:histone H3K36 demethylase activity"/>
    <property type="evidence" value="ECO:0007669"/>
    <property type="project" value="TreeGrafter"/>
</dbReference>
<dbReference type="Proteomes" id="UP000267187">
    <property type="component" value="Unassembled WGS sequence"/>
</dbReference>
<keyword evidence="6" id="KW-1185">Reference proteome</keyword>
<dbReference type="Pfam" id="PF08007">
    <property type="entry name" value="JmjC_2"/>
    <property type="match status" value="1"/>
</dbReference>
<reference evidence="5 6" key="1">
    <citation type="submission" date="2018-10" db="EMBL/GenBank/DDBJ databases">
        <title>Genomic Encyclopedia of Type Strains, Phase IV (KMG-IV): sequencing the most valuable type-strain genomes for metagenomic binning, comparative biology and taxonomic classification.</title>
        <authorList>
            <person name="Goeker M."/>
        </authorList>
    </citation>
    <scope>NUCLEOTIDE SEQUENCE [LARGE SCALE GENOMIC DNA]</scope>
    <source>
        <strain evidence="5 6">DSM 25080</strain>
    </source>
</reference>
<dbReference type="RefSeq" id="WP_121876045.1">
    <property type="nucleotide sequence ID" value="NZ_REFJ01000001.1"/>
</dbReference>
<dbReference type="GO" id="GO:0032453">
    <property type="term" value="F:histone H3K4 demethylase activity"/>
    <property type="evidence" value="ECO:0007669"/>
    <property type="project" value="TreeGrafter"/>
</dbReference>
<evidence type="ECO:0000256" key="1">
    <source>
        <dbReference type="ARBA" id="ARBA00001954"/>
    </source>
</evidence>
<dbReference type="AlphaFoldDB" id="A0A3M0AGQ0"/>
<accession>A0A3M0AGQ0</accession>
<dbReference type="OrthoDB" id="479699at2"/>
<dbReference type="InterPro" id="IPR039994">
    <property type="entry name" value="NO66-like"/>
</dbReference>
<dbReference type="InterPro" id="IPR003347">
    <property type="entry name" value="JmjC_dom"/>
</dbReference>
<dbReference type="PANTHER" id="PTHR13096">
    <property type="entry name" value="MINA53 MYC INDUCED NUCLEAR ANTIGEN"/>
    <property type="match status" value="1"/>
</dbReference>
<dbReference type="EMBL" id="REFJ01000001">
    <property type="protein sequence ID" value="RMA82739.1"/>
    <property type="molecule type" value="Genomic_DNA"/>
</dbReference>
<feature type="domain" description="JmjC" evidence="4">
    <location>
        <begin position="104"/>
        <end position="244"/>
    </location>
</feature>
<dbReference type="PANTHER" id="PTHR13096:SF9">
    <property type="entry name" value="BIFUNCTIONAL LYSINE-SPECIFIC DEMETHYLASE AND HISTIDYL-HYDROXYLASE"/>
    <property type="match status" value="1"/>
</dbReference>
<dbReference type="SUPFAM" id="SSF51197">
    <property type="entry name" value="Clavaminate synthase-like"/>
    <property type="match status" value="1"/>
</dbReference>